<organism evidence="2 3">
    <name type="scientific">Peptoniphilus senegalensis</name>
    <dbReference type="NCBI Taxonomy" id="1465757"/>
    <lineage>
        <taxon>Bacteria</taxon>
        <taxon>Bacillati</taxon>
        <taxon>Bacillota</taxon>
        <taxon>Tissierellia</taxon>
        <taxon>Tissierellales</taxon>
        <taxon>Peptoniphilaceae</taxon>
        <taxon>Peptoniphilus</taxon>
    </lineage>
</organism>
<dbReference type="PANTHER" id="PTHR35271">
    <property type="entry name" value="ABC TRANSPORTER, SUBSTRATE-BINDING LIPOPROTEIN-RELATED"/>
    <property type="match status" value="1"/>
</dbReference>
<accession>A0ABV1J0A9</accession>
<dbReference type="RefSeq" id="WP_349188519.1">
    <property type="nucleotide sequence ID" value="NZ_JBBNPP010000005.1"/>
</dbReference>
<evidence type="ECO:0000313" key="3">
    <source>
        <dbReference type="Proteomes" id="UP001491691"/>
    </source>
</evidence>
<dbReference type="CDD" id="cd06325">
    <property type="entry name" value="PBP1_ABC_unchar_transporter"/>
    <property type="match status" value="1"/>
</dbReference>
<protein>
    <submittedName>
        <fullName evidence="2">ABC transporter substrate-binding protein</fullName>
    </submittedName>
</protein>
<reference evidence="2 3" key="1">
    <citation type="submission" date="2024-04" db="EMBL/GenBank/DDBJ databases">
        <title>Human intestinal bacterial collection.</title>
        <authorList>
            <person name="Pauvert C."/>
            <person name="Hitch T.C.A."/>
            <person name="Clavel T."/>
        </authorList>
    </citation>
    <scope>NUCLEOTIDE SEQUENCE [LARGE SCALE GENOMIC DNA]</scope>
    <source>
        <strain evidence="2 3">CLA-SR-H019</strain>
    </source>
</reference>
<keyword evidence="3" id="KW-1185">Reference proteome</keyword>
<dbReference type="SUPFAM" id="SSF53822">
    <property type="entry name" value="Periplasmic binding protein-like I"/>
    <property type="match status" value="1"/>
</dbReference>
<dbReference type="InterPro" id="IPR028082">
    <property type="entry name" value="Peripla_BP_I"/>
</dbReference>
<gene>
    <name evidence="2" type="ORF">AAA073_03970</name>
</gene>
<dbReference type="Proteomes" id="UP001491691">
    <property type="component" value="Unassembled WGS sequence"/>
</dbReference>
<name>A0ABV1J0A9_9FIRM</name>
<keyword evidence="1" id="KW-0732">Signal</keyword>
<dbReference type="Pfam" id="PF04392">
    <property type="entry name" value="ABC_sub_bind"/>
    <property type="match status" value="1"/>
</dbReference>
<feature type="signal peptide" evidence="1">
    <location>
        <begin position="1"/>
        <end position="20"/>
    </location>
</feature>
<evidence type="ECO:0000256" key="1">
    <source>
        <dbReference type="SAM" id="SignalP"/>
    </source>
</evidence>
<evidence type="ECO:0000313" key="2">
    <source>
        <dbReference type="EMBL" id="MEQ3346591.1"/>
    </source>
</evidence>
<feature type="chain" id="PRO_5045138768" evidence="1">
    <location>
        <begin position="21"/>
        <end position="332"/>
    </location>
</feature>
<sequence>MKFRKLFVLLIMSLVLVACGKSGNSENSENVKEETAKETSSAKKIGVIQIADHIALERARQGFEDEIKKTNPDVEIISKNANGDLTVVPSIIKSFQDKKVDLIYAIATPAAQGAKNGEKETPIVFNAVTDPESADLVKNLEEPEENVTGVSDYFSISAQLEEMISIFPDVKNVGVMFSTNEANSKFQVEELKKAAAGFGLNVVEVGVNNINDVSTAIKTIEPKIDIFMAITDNTVSSASTIIAESLKEAKIPSFASEEGPVENGILFSAGVDYVDLGKKAAGMASEILGGKKVSEVPVVFSTDTRKVVNKKTAEALGLSNEDNLMKDAKVVE</sequence>
<dbReference type="InterPro" id="IPR007487">
    <property type="entry name" value="ABC_transpt-TYRBP-like"/>
</dbReference>
<dbReference type="EMBL" id="JBBNPP010000005">
    <property type="protein sequence ID" value="MEQ3346591.1"/>
    <property type="molecule type" value="Genomic_DNA"/>
</dbReference>
<proteinExistence type="predicted"/>
<dbReference type="PROSITE" id="PS51257">
    <property type="entry name" value="PROKAR_LIPOPROTEIN"/>
    <property type="match status" value="1"/>
</dbReference>
<dbReference type="PANTHER" id="PTHR35271:SF1">
    <property type="entry name" value="ABC TRANSPORTER, SUBSTRATE-BINDING LIPOPROTEIN"/>
    <property type="match status" value="1"/>
</dbReference>
<comment type="caution">
    <text evidence="2">The sequence shown here is derived from an EMBL/GenBank/DDBJ whole genome shotgun (WGS) entry which is preliminary data.</text>
</comment>
<dbReference type="Gene3D" id="3.40.50.2300">
    <property type="match status" value="2"/>
</dbReference>